<comment type="pathway">
    <text evidence="3">Quinol/quinone metabolism; menaquinone biosynthesis.</text>
</comment>
<dbReference type="Proteomes" id="UP000319828">
    <property type="component" value="Unassembled WGS sequence"/>
</dbReference>
<evidence type="ECO:0000256" key="3">
    <source>
        <dbReference type="HAMAP-Rule" id="MF_01660"/>
    </source>
</evidence>
<dbReference type="PANTHER" id="PTHR42916:SF1">
    <property type="entry name" value="PROTEIN PHYLLO, CHLOROPLASTIC"/>
    <property type="match status" value="1"/>
</dbReference>
<dbReference type="GO" id="GO:0070205">
    <property type="term" value="F:2-succinyl-6-hydroxy-2,4-cyclohexadiene-1-carboxylate synthase activity"/>
    <property type="evidence" value="ECO:0007669"/>
    <property type="project" value="UniProtKB-UniRule"/>
</dbReference>
<accession>A0A557P5U5</accession>
<dbReference type="HAMAP" id="MF_01660">
    <property type="entry name" value="MenH"/>
    <property type="match status" value="1"/>
</dbReference>
<comment type="catalytic activity">
    <reaction evidence="3">
        <text>5-enolpyruvoyl-6-hydroxy-2-succinyl-cyclohex-3-ene-1-carboxylate = (1R,6R)-6-hydroxy-2-succinyl-cyclohexa-2,4-diene-1-carboxylate + pyruvate</text>
        <dbReference type="Rhea" id="RHEA:25597"/>
        <dbReference type="ChEBI" id="CHEBI:15361"/>
        <dbReference type="ChEBI" id="CHEBI:58689"/>
        <dbReference type="ChEBI" id="CHEBI:58818"/>
        <dbReference type="EC" id="4.2.99.20"/>
    </reaction>
</comment>
<dbReference type="InterPro" id="IPR029058">
    <property type="entry name" value="AB_hydrolase_fold"/>
</dbReference>
<dbReference type="EC" id="4.2.99.20" evidence="3"/>
<evidence type="ECO:0000259" key="4">
    <source>
        <dbReference type="Pfam" id="PF12697"/>
    </source>
</evidence>
<dbReference type="NCBIfam" id="TIGR03695">
    <property type="entry name" value="menH_SHCHC"/>
    <property type="match status" value="1"/>
</dbReference>
<dbReference type="GO" id="GO:0009234">
    <property type="term" value="P:menaquinone biosynthetic process"/>
    <property type="evidence" value="ECO:0007669"/>
    <property type="project" value="UniProtKB-UniRule"/>
</dbReference>
<evidence type="ECO:0000256" key="2">
    <source>
        <dbReference type="ARBA" id="ARBA00023239"/>
    </source>
</evidence>
<reference evidence="5 6" key="1">
    <citation type="submission" date="2019-07" db="EMBL/GenBank/DDBJ databases">
        <title>The draft genome sequence of Vibrio algivorus M1486.</title>
        <authorList>
            <person name="Meng X."/>
        </authorList>
    </citation>
    <scope>NUCLEOTIDE SEQUENCE [LARGE SCALE GENOMIC DNA]</scope>
    <source>
        <strain evidence="5 6">M1486</strain>
    </source>
</reference>
<dbReference type="InterPro" id="IPR022485">
    <property type="entry name" value="SHCHC_synthase_MenH"/>
</dbReference>
<dbReference type="AlphaFoldDB" id="A0A557P5U5"/>
<dbReference type="UniPathway" id="UPA00079"/>
<evidence type="ECO:0000256" key="1">
    <source>
        <dbReference type="ARBA" id="ARBA00022428"/>
    </source>
</evidence>
<feature type="domain" description="AB hydrolase-1" evidence="4">
    <location>
        <begin position="23"/>
        <end position="259"/>
    </location>
</feature>
<dbReference type="OrthoDB" id="9808398at2"/>
<comment type="subunit">
    <text evidence="3">Monomer.</text>
</comment>
<comment type="function">
    <text evidence="3">Catalyzes a proton abstraction reaction that results in 2,5-elimination of pyruvate from 2-succinyl-5-enolpyruvyl-6-hydroxy-3-cyclohexene-1-carboxylate (SEPHCHC) and the formation of 2-succinyl-6-hydroxy-2,4-cyclohexadiene-1-carboxylate (SHCHC).</text>
</comment>
<dbReference type="InterPro" id="IPR000073">
    <property type="entry name" value="AB_hydrolase_1"/>
</dbReference>
<name>A0A557P5U5_9VIBR</name>
<comment type="pathway">
    <text evidence="3">Quinol/quinone metabolism; 1,4-dihydroxy-2-naphthoate biosynthesis; 1,4-dihydroxy-2-naphthoate from chorismate: step 3/7.</text>
</comment>
<comment type="caution">
    <text evidence="5">The sequence shown here is derived from an EMBL/GenBank/DDBJ whole genome shotgun (WGS) entry which is preliminary data.</text>
</comment>
<proteinExistence type="inferred from homology"/>
<dbReference type="PANTHER" id="PTHR42916">
    <property type="entry name" value="2-SUCCINYL-5-ENOLPYRUVYL-6-HYDROXY-3-CYCLOHEXENE-1-CARBOXYLATE SYNTHASE"/>
    <property type="match status" value="1"/>
</dbReference>
<gene>
    <name evidence="3 5" type="primary">menH</name>
    <name evidence="5" type="ORF">FOF44_10265</name>
</gene>
<evidence type="ECO:0000313" key="6">
    <source>
        <dbReference type="Proteomes" id="UP000319828"/>
    </source>
</evidence>
<dbReference type="NCBIfam" id="NF008340">
    <property type="entry name" value="PRK11126.1"/>
    <property type="match status" value="1"/>
</dbReference>
<dbReference type="EMBL" id="VMKJ01000019">
    <property type="protein sequence ID" value="TVO36032.1"/>
    <property type="molecule type" value="Genomic_DNA"/>
</dbReference>
<dbReference type="Gene3D" id="3.40.50.1820">
    <property type="entry name" value="alpha/beta hydrolase"/>
    <property type="match status" value="1"/>
</dbReference>
<comment type="similarity">
    <text evidence="3">Belongs to the AB hydrolase superfamily. MenH family.</text>
</comment>
<dbReference type="UniPathway" id="UPA01057">
    <property type="reaction ID" value="UER00900"/>
</dbReference>
<dbReference type="RefSeq" id="WP_144388279.1">
    <property type="nucleotide sequence ID" value="NZ_CANNCB010000027.1"/>
</dbReference>
<organism evidence="5 6">
    <name type="scientific">Vibrio algivorus</name>
    <dbReference type="NCBI Taxonomy" id="1667024"/>
    <lineage>
        <taxon>Bacteria</taxon>
        <taxon>Pseudomonadati</taxon>
        <taxon>Pseudomonadota</taxon>
        <taxon>Gammaproteobacteria</taxon>
        <taxon>Vibrionales</taxon>
        <taxon>Vibrionaceae</taxon>
        <taxon>Vibrio</taxon>
    </lineage>
</organism>
<dbReference type="SUPFAM" id="SSF53474">
    <property type="entry name" value="alpha/beta-Hydrolases"/>
    <property type="match status" value="1"/>
</dbReference>
<dbReference type="Pfam" id="PF12697">
    <property type="entry name" value="Abhydrolase_6"/>
    <property type="match status" value="1"/>
</dbReference>
<evidence type="ECO:0000313" key="5">
    <source>
        <dbReference type="EMBL" id="TVO36032.1"/>
    </source>
</evidence>
<protein>
    <recommendedName>
        <fullName evidence="3">Putative 2-succinyl-6-hydroxy-2,4-cyclohexadiene-1-carboxylate synthase</fullName>
        <shortName evidence="3">SHCHC synthase</shortName>
        <ecNumber evidence="3">4.2.99.20</ecNumber>
    </recommendedName>
</protein>
<keyword evidence="1 3" id="KW-0474">Menaquinone biosynthesis</keyword>
<sequence>MLYSHIVDNQEGSGIEKKQAIPVFLHGFLGSSQDWDSCFSHLNVSHAIRVDLPCHGLSKYCEVEDFQQACHQVQLTVLAKLKKENMDASTPLIFVGYSLGARITMYGLAEKCFEGLNIQGAILEGGNFGLQTEEEKVLRWENDKHWSKRFATEAIDYVLFDWYHQGVFASLSPDQREELVELRSDNLGSQLGCMLRATSLSKQPYLLDSLKQLTIPLLYICGEQDQKFKALAEQSGLKFKLVSQAGHNVHHEKPAEFSALVSDFINQLK</sequence>
<keyword evidence="2 3" id="KW-0456">Lyase</keyword>